<evidence type="ECO:0000259" key="4">
    <source>
        <dbReference type="Pfam" id="PF13458"/>
    </source>
</evidence>
<feature type="signal peptide" evidence="3">
    <location>
        <begin position="1"/>
        <end position="20"/>
    </location>
</feature>
<accession>A0A538SA64</accession>
<keyword evidence="2 3" id="KW-0732">Signal</keyword>
<dbReference type="Gene3D" id="3.40.50.2300">
    <property type="match status" value="2"/>
</dbReference>
<protein>
    <submittedName>
        <fullName evidence="5">Amino acid ABC transporter substrate-binding protein</fullName>
    </submittedName>
</protein>
<dbReference type="Proteomes" id="UP000317716">
    <property type="component" value="Unassembled WGS sequence"/>
</dbReference>
<comment type="similarity">
    <text evidence="1">Belongs to the leucine-binding protein family.</text>
</comment>
<dbReference type="Pfam" id="PF13458">
    <property type="entry name" value="Peripla_BP_6"/>
    <property type="match status" value="1"/>
</dbReference>
<feature type="chain" id="PRO_5022200992" evidence="3">
    <location>
        <begin position="21"/>
        <end position="363"/>
    </location>
</feature>
<dbReference type="CDD" id="cd06268">
    <property type="entry name" value="PBP1_ABC_transporter_LIVBP-like"/>
    <property type="match status" value="1"/>
</dbReference>
<dbReference type="InterPro" id="IPR028082">
    <property type="entry name" value="Peripla_BP_I"/>
</dbReference>
<evidence type="ECO:0000256" key="3">
    <source>
        <dbReference type="SAM" id="SignalP"/>
    </source>
</evidence>
<dbReference type="EMBL" id="VBOS01000488">
    <property type="protein sequence ID" value="TMQ48270.1"/>
    <property type="molecule type" value="Genomic_DNA"/>
</dbReference>
<feature type="domain" description="Leucine-binding protein" evidence="4">
    <location>
        <begin position="127"/>
        <end position="316"/>
    </location>
</feature>
<dbReference type="PANTHER" id="PTHR30483">
    <property type="entry name" value="LEUCINE-SPECIFIC-BINDING PROTEIN"/>
    <property type="match status" value="1"/>
</dbReference>
<dbReference type="PANTHER" id="PTHR30483:SF6">
    <property type="entry name" value="PERIPLASMIC BINDING PROTEIN OF ABC TRANSPORTER FOR NATURAL AMINO ACIDS"/>
    <property type="match status" value="1"/>
</dbReference>
<name>A0A538SA64_UNCEI</name>
<evidence type="ECO:0000256" key="2">
    <source>
        <dbReference type="ARBA" id="ARBA00022729"/>
    </source>
</evidence>
<evidence type="ECO:0000313" key="6">
    <source>
        <dbReference type="Proteomes" id="UP000317716"/>
    </source>
</evidence>
<gene>
    <name evidence="5" type="ORF">E6K72_13240</name>
</gene>
<dbReference type="AlphaFoldDB" id="A0A538SA64"/>
<dbReference type="InterPro" id="IPR051010">
    <property type="entry name" value="BCAA_transport"/>
</dbReference>
<sequence>MAVALLIVAATLAATMPAAAAPPLDLAGADALAATRGGGDLLLRWAAKASLPELLFVLRRSPSELGETEGPLVEEALKRTASDRRALRSRLVARLAMVSPKSMKKQLEALAEGGGNPPPRPRASVFRVAALLPGSGAYESYGRAVRLGLQLALAEARSGQEPPIELRYWPTGEDDPGRVAAALDSALETSGVVVGELLSVPTVSLATGARIARAVLVSPTATDESVGAVGTGVFQIGPSAARRAAALVRACKDATPRGVGVLHSTETGHNALGERFAAAAESLGLSLVWRDTYAPGAADFKAAIRAMTAQKVDVLFWDGDSREADALLRELVQERIAVRLCGGDELSPEQYHSETRAMLEGAR</sequence>
<dbReference type="InterPro" id="IPR028081">
    <property type="entry name" value="Leu-bd"/>
</dbReference>
<evidence type="ECO:0000313" key="5">
    <source>
        <dbReference type="EMBL" id="TMQ48270.1"/>
    </source>
</evidence>
<evidence type="ECO:0000256" key="1">
    <source>
        <dbReference type="ARBA" id="ARBA00010062"/>
    </source>
</evidence>
<organism evidence="5 6">
    <name type="scientific">Eiseniibacteriota bacterium</name>
    <dbReference type="NCBI Taxonomy" id="2212470"/>
    <lineage>
        <taxon>Bacteria</taxon>
        <taxon>Candidatus Eiseniibacteriota</taxon>
    </lineage>
</organism>
<dbReference type="SUPFAM" id="SSF53822">
    <property type="entry name" value="Periplasmic binding protein-like I"/>
    <property type="match status" value="1"/>
</dbReference>
<comment type="caution">
    <text evidence="5">The sequence shown here is derived from an EMBL/GenBank/DDBJ whole genome shotgun (WGS) entry which is preliminary data.</text>
</comment>
<proteinExistence type="inferred from homology"/>
<feature type="non-terminal residue" evidence="5">
    <location>
        <position position="363"/>
    </location>
</feature>
<reference evidence="5 6" key="1">
    <citation type="journal article" date="2019" name="Nat. Microbiol.">
        <title>Mediterranean grassland soil C-N compound turnover is dependent on rainfall and depth, and is mediated by genomically divergent microorganisms.</title>
        <authorList>
            <person name="Diamond S."/>
            <person name="Andeer P.F."/>
            <person name="Li Z."/>
            <person name="Crits-Christoph A."/>
            <person name="Burstein D."/>
            <person name="Anantharaman K."/>
            <person name="Lane K.R."/>
            <person name="Thomas B.C."/>
            <person name="Pan C."/>
            <person name="Northen T.R."/>
            <person name="Banfield J.F."/>
        </authorList>
    </citation>
    <scope>NUCLEOTIDE SEQUENCE [LARGE SCALE GENOMIC DNA]</scope>
    <source>
        <strain evidence="5">WS_2</strain>
    </source>
</reference>